<keyword evidence="5" id="KW-0521">NADP</keyword>
<dbReference type="Proteomes" id="UP000032749">
    <property type="component" value="Chromosome"/>
</dbReference>
<keyword evidence="8" id="KW-1185">Reference proteome</keyword>
<dbReference type="InterPro" id="IPR000415">
    <property type="entry name" value="Nitroreductase-like"/>
</dbReference>
<dbReference type="SUPFAM" id="SSF55469">
    <property type="entry name" value="FMN-dependent nitroreductase-like"/>
    <property type="match status" value="1"/>
</dbReference>
<reference evidence="7 8" key="1">
    <citation type="journal article" date="2013" name="Nat. Commun.">
        <title>Genome sequence and functional genomic analysis of the oil-degrading bacterium Oleispira antarctica.</title>
        <authorList>
            <person name="Kube M."/>
            <person name="Chernikova T.N."/>
            <person name="Al-Ramahi Y."/>
            <person name="Beloqui A."/>
            <person name="Lopez-Cortez N."/>
            <person name="Guazzaroni M.E."/>
            <person name="Heipieper H.J."/>
            <person name="Klages S."/>
            <person name="Kotsyurbenko O.R."/>
            <person name="Langer I."/>
            <person name="Nechitaylo T.Y."/>
            <person name="Lunsdorf H."/>
            <person name="Fernandez M."/>
            <person name="Juarez S."/>
            <person name="Ciordia S."/>
            <person name="Singer A."/>
            <person name="Kagan O."/>
            <person name="Egorova O."/>
            <person name="Petit P.A."/>
            <person name="Stogios P."/>
            <person name="Kim Y."/>
            <person name="Tchigvintsev A."/>
            <person name="Flick R."/>
            <person name="Denaro R."/>
            <person name="Genovese M."/>
            <person name="Albar J.P."/>
            <person name="Reva O.N."/>
            <person name="Martinez-Gomariz M."/>
            <person name="Tran H."/>
            <person name="Ferrer M."/>
            <person name="Savchenko A."/>
            <person name="Yakunin A.F."/>
            <person name="Yakimov M.M."/>
            <person name="Golyshina O.V."/>
            <person name="Reinhardt R."/>
            <person name="Golyshin P.N."/>
        </authorList>
    </citation>
    <scope>NUCLEOTIDE SEQUENCE [LARGE SCALE GENOMIC DNA]</scope>
</reference>
<evidence type="ECO:0000259" key="6">
    <source>
        <dbReference type="Pfam" id="PF00881"/>
    </source>
</evidence>
<keyword evidence="3 5" id="KW-0288">FMN</keyword>
<dbReference type="CDD" id="cd02146">
    <property type="entry name" value="NfsA-like"/>
    <property type="match status" value="1"/>
</dbReference>
<dbReference type="PIRSF" id="PIRSF005426">
    <property type="entry name" value="Frp"/>
    <property type="match status" value="1"/>
</dbReference>
<evidence type="ECO:0000256" key="3">
    <source>
        <dbReference type="ARBA" id="ARBA00022643"/>
    </source>
</evidence>
<dbReference type="OrthoDB" id="3181400at2"/>
<evidence type="ECO:0000313" key="8">
    <source>
        <dbReference type="Proteomes" id="UP000032749"/>
    </source>
</evidence>
<dbReference type="Pfam" id="PF00881">
    <property type="entry name" value="Nitroreductase"/>
    <property type="match status" value="1"/>
</dbReference>
<dbReference type="Gene3D" id="3.40.109.10">
    <property type="entry name" value="NADH Oxidase"/>
    <property type="match status" value="1"/>
</dbReference>
<dbReference type="PATRIC" id="fig|698738.3.peg.3463"/>
<organism evidence="7 8">
    <name type="scientific">Oleispira antarctica RB-8</name>
    <dbReference type="NCBI Taxonomy" id="698738"/>
    <lineage>
        <taxon>Bacteria</taxon>
        <taxon>Pseudomonadati</taxon>
        <taxon>Pseudomonadota</taxon>
        <taxon>Gammaproteobacteria</taxon>
        <taxon>Oceanospirillales</taxon>
        <taxon>Oceanospirillaceae</taxon>
        <taxon>Oleispira</taxon>
    </lineage>
</organism>
<evidence type="ECO:0000313" key="7">
    <source>
        <dbReference type="EMBL" id="CCK77508.1"/>
    </source>
</evidence>
<keyword evidence="2 5" id="KW-0285">Flavoprotein</keyword>
<sequence length="243" mass="27214">MNQVIALLKNHRSIRKFTQDPISNEKLFAIIEAAGSASTSNFIQAYSVIRVTNQENRKQLAELAGSQAWVEKSPLFLVFCADLKRAENACLFENKKMASGYTEQLIVATVDVALAAENAMIAAESLGLGGVFIGGIRNNPEKVCELLKIPKHVYPVFGMCLGYPDGEPEQKPRLPVSVILNEDYYQENPEDLKEYNETCEDYYKNRSSGSRVDSWTNQISNMVSVPLRPHMKEFINKKGFGIK</sequence>
<gene>
    <name evidence="7" type="ORF">OLEAN_C33320</name>
</gene>
<protein>
    <submittedName>
        <fullName evidence="7">Nitroreductase family protein</fullName>
    </submittedName>
</protein>
<dbReference type="STRING" id="698738.OLEAN_C33320"/>
<evidence type="ECO:0000256" key="4">
    <source>
        <dbReference type="ARBA" id="ARBA00023002"/>
    </source>
</evidence>
<evidence type="ECO:0000256" key="5">
    <source>
        <dbReference type="PIRNR" id="PIRNR005426"/>
    </source>
</evidence>
<keyword evidence="4 5" id="KW-0560">Oxidoreductase</keyword>
<dbReference type="AlphaFoldDB" id="R4YU34"/>
<proteinExistence type="inferred from homology"/>
<dbReference type="NCBIfam" id="NF008033">
    <property type="entry name" value="PRK10765.1"/>
    <property type="match status" value="1"/>
</dbReference>
<dbReference type="HOGENOM" id="CLU_070764_0_0_6"/>
<accession>R4YU34</accession>
<dbReference type="PANTHER" id="PTHR43425:SF2">
    <property type="entry name" value="OXYGEN-INSENSITIVE NADPH NITROREDUCTASE"/>
    <property type="match status" value="1"/>
</dbReference>
<dbReference type="InterPro" id="IPR029479">
    <property type="entry name" value="Nitroreductase"/>
</dbReference>
<comment type="similarity">
    <text evidence="1 5">Belongs to the flavin oxidoreductase frp family.</text>
</comment>
<feature type="domain" description="Nitroreductase" evidence="6">
    <location>
        <begin position="9"/>
        <end position="163"/>
    </location>
</feature>
<evidence type="ECO:0000256" key="1">
    <source>
        <dbReference type="ARBA" id="ARBA00008366"/>
    </source>
</evidence>
<dbReference type="KEGG" id="oai:OLEAN_C33320"/>
<dbReference type="InterPro" id="IPR016446">
    <property type="entry name" value="Flavin_OxRdtase_Frp"/>
</dbReference>
<dbReference type="PANTHER" id="PTHR43425">
    <property type="entry name" value="OXYGEN-INSENSITIVE NADPH NITROREDUCTASE"/>
    <property type="match status" value="1"/>
</dbReference>
<dbReference type="EMBL" id="FO203512">
    <property type="protein sequence ID" value="CCK77508.1"/>
    <property type="molecule type" value="Genomic_DNA"/>
</dbReference>
<evidence type="ECO:0000256" key="2">
    <source>
        <dbReference type="ARBA" id="ARBA00022630"/>
    </source>
</evidence>
<name>R4YU34_OLEAN</name>
<dbReference type="GO" id="GO:0016491">
    <property type="term" value="F:oxidoreductase activity"/>
    <property type="evidence" value="ECO:0007669"/>
    <property type="project" value="UniProtKB-UniRule"/>
</dbReference>